<keyword evidence="1" id="KW-0540">Nuclease</keyword>
<dbReference type="Proteomes" id="UP000284562">
    <property type="component" value="Unassembled WGS sequence"/>
</dbReference>
<evidence type="ECO:0000313" key="1">
    <source>
        <dbReference type="EMBL" id="RHK47731.1"/>
    </source>
</evidence>
<sequence length="744" mass="87859">MHIIIEEHQYPIKALGKTLDGISDLRDVNGMVSVNYVGYYYNPTLKDCVFILPKVLMEDVEGEELIFGHCKPEDIVNLERQDQLTQEEYDFIYELSVWIYRAICVYRDSKVDNTIVRQQNAPQMGRGRLHQCNTFLDILLALQKFNRENQNFFFFVLRNIHSGYNKINWAKTINKSMAVIQNKQPIYLNPINKKRQINFDEELLVIFFSILRYIHDKYGFPVQINVNFPLITAEKFKTYLDGMGEVRLMQIKYKYFSDKALYLWELCHAFFAHSKDINVEIDNKEYLLVRNFNIVFEAIIDELVGDKELPADLKDQGDGKRVDHMYTYKNLTNNKEEKKIYYIGDSKYYKRGHKIGKESVYKQFTYARNVIQWNLDLFNDGDKKEQNDHFRLRDDITEGYNVIPNFFISAQQKTLKAEDDIKLTDNKKQNFLSRQFDNRLFDRDTFLIAHYDVNFLFVVALYGRNEQGEKNVWKEKVRNMFRKEIQHMLNSKFDFYAMTAKEGVSAVEYIQDHFQQLLGKVYTPYDDRGAQKFYSLALDNGEQFAGENATILSQLKDSFYVVPCKIGDDPKTLLPEVTPFVEGMQVPSSFLTMHYLERYLDKTILVGCYHDEAHLNWILGKNDKGTLIYNIRVGKEREGGQIKAHLDKMVVSFVVLYEYGHEHENKYRVFHVHHHAFIKKDRMSKTLYPSESKGNYFCYVFDEEVTLGNLDVHRLISQKRIDDREYVDGAPIFMTGKELIKFRK</sequence>
<keyword evidence="1" id="KW-0378">Hydrolase</keyword>
<dbReference type="EMBL" id="QRNN01000044">
    <property type="protein sequence ID" value="RHK47731.1"/>
    <property type="molecule type" value="Genomic_DNA"/>
</dbReference>
<accession>A0AA92V4F9</accession>
<gene>
    <name evidence="1" type="ORF">DW064_10675</name>
</gene>
<reference evidence="1 2" key="1">
    <citation type="submission" date="2018-08" db="EMBL/GenBank/DDBJ databases">
        <title>A genome reference for cultivated species of the human gut microbiota.</title>
        <authorList>
            <person name="Zou Y."/>
            <person name="Xue W."/>
            <person name="Luo G."/>
        </authorList>
    </citation>
    <scope>NUCLEOTIDE SEQUENCE [LARGE SCALE GENOMIC DNA]</scope>
    <source>
        <strain evidence="1 2">AF43-2</strain>
    </source>
</reference>
<comment type="caution">
    <text evidence="1">The sequence shown here is derived from an EMBL/GenBank/DDBJ whole genome shotgun (WGS) entry which is preliminary data.</text>
</comment>
<name>A0AA92V4F9_9BACT</name>
<proteinExistence type="predicted"/>
<dbReference type="AlphaFoldDB" id="A0AA92V4F9"/>
<keyword evidence="1" id="KW-0255">Endonuclease</keyword>
<organism evidence="1 2">
    <name type="scientific">Segatella copri</name>
    <dbReference type="NCBI Taxonomy" id="165179"/>
    <lineage>
        <taxon>Bacteria</taxon>
        <taxon>Pseudomonadati</taxon>
        <taxon>Bacteroidota</taxon>
        <taxon>Bacteroidia</taxon>
        <taxon>Bacteroidales</taxon>
        <taxon>Prevotellaceae</taxon>
        <taxon>Segatella</taxon>
    </lineage>
</organism>
<evidence type="ECO:0000313" key="2">
    <source>
        <dbReference type="Proteomes" id="UP000284562"/>
    </source>
</evidence>
<protein>
    <submittedName>
        <fullName evidence="1">Restriction endonuclease</fullName>
    </submittedName>
</protein>
<dbReference type="GO" id="GO:0004519">
    <property type="term" value="F:endonuclease activity"/>
    <property type="evidence" value="ECO:0007669"/>
    <property type="project" value="UniProtKB-KW"/>
</dbReference>